<evidence type="ECO:0000256" key="2">
    <source>
        <dbReference type="ARBA" id="ARBA00004167"/>
    </source>
</evidence>
<reference evidence="11" key="1">
    <citation type="submission" date="2018-03" db="EMBL/GenBank/DDBJ databases">
        <authorList>
            <person name="Guldener U."/>
        </authorList>
    </citation>
    <scope>NUCLEOTIDE SEQUENCE</scope>
</reference>
<dbReference type="Pfam" id="PF00067">
    <property type="entry name" value="p450"/>
    <property type="match status" value="1"/>
</dbReference>
<dbReference type="PRINTS" id="PR00465">
    <property type="entry name" value="EP450IV"/>
</dbReference>
<dbReference type="GO" id="GO:0016020">
    <property type="term" value="C:membrane"/>
    <property type="evidence" value="ECO:0007669"/>
    <property type="project" value="UniProtKB-SubCell"/>
</dbReference>
<sequence length="546" mass="61952">MTIPIVSGLVEQYETVKEQFVVMQQALAPLNLTKWQIARLLAGQVYRDTPPLARFAFIFFVGVFLLIALDSVILQPYIFSLRRRGVPKLTPSNGKHAFDYKPMLLEAAEKYPHSPWFFGYSGFELVVFPSAYVDEIRRLPARTASLVDFLTTVQFGGYRLIGTDDSSNTLHKTASTDLARSIGPLGLARQETARRAWESSLGHCPQWEKASLFWTVLDVVVATGATGLVGEPLSRDKRWLRAVRLLPITAGIGVFFSCQFPRLLRPIAATVFYFPALLVYKYMSYLLRPTIEQAMKEHNSLSNGNHKAEKKISLVHMLMGRYKQGEFRYDQLVKDVITATFESTPTTAVSLYWMLTELLQRPDLVDELREEISGVLKDGKLPATPLTELPKLDSFMRESARINTFHYLGLSRILKEDVQFSIGPKLPKGTIVCVDQHHIHTSETLYPDPEVFDPWRFLRMRQKSGHESRHQYTNNGPDLLTWGDGPQVCPGRVFAGNTIKILLAQLLLNYDIQYPLGTGKPPRLSFPNGSVQPDMKVHFLVRRKQH</sequence>
<evidence type="ECO:0000256" key="3">
    <source>
        <dbReference type="ARBA" id="ARBA00010617"/>
    </source>
</evidence>
<evidence type="ECO:0008006" key="13">
    <source>
        <dbReference type="Google" id="ProtNLM"/>
    </source>
</evidence>
<evidence type="ECO:0000256" key="10">
    <source>
        <dbReference type="SAM" id="Phobius"/>
    </source>
</evidence>
<comment type="caution">
    <text evidence="11">The sequence shown here is derived from an EMBL/GenBank/DDBJ whole genome shotgun (WGS) entry which is preliminary data.</text>
</comment>
<keyword evidence="10" id="KW-0472">Membrane</keyword>
<keyword evidence="8" id="KW-0503">Monooxygenase</keyword>
<keyword evidence="10" id="KW-0812">Transmembrane</keyword>
<dbReference type="PANTHER" id="PTHR46206:SF6">
    <property type="entry name" value="CYTOCHROME P450 MONOOXYGENASE AN1598-RELATED"/>
    <property type="match status" value="1"/>
</dbReference>
<dbReference type="GO" id="GO:0020037">
    <property type="term" value="F:heme binding"/>
    <property type="evidence" value="ECO:0007669"/>
    <property type="project" value="InterPro"/>
</dbReference>
<evidence type="ECO:0000256" key="4">
    <source>
        <dbReference type="ARBA" id="ARBA00022617"/>
    </source>
</evidence>
<dbReference type="InterPro" id="IPR002403">
    <property type="entry name" value="Cyt_P450_E_grp-IV"/>
</dbReference>
<dbReference type="GO" id="GO:0005506">
    <property type="term" value="F:iron ion binding"/>
    <property type="evidence" value="ECO:0007669"/>
    <property type="project" value="InterPro"/>
</dbReference>
<keyword evidence="10" id="KW-1133">Transmembrane helix</keyword>
<feature type="transmembrane region" description="Helical" evidence="10">
    <location>
        <begin position="55"/>
        <end position="79"/>
    </location>
</feature>
<dbReference type="Proteomes" id="UP001187682">
    <property type="component" value="Unassembled WGS sequence"/>
</dbReference>
<protein>
    <recommendedName>
        <fullName evidence="13">P450 domain-containing protein</fullName>
    </recommendedName>
</protein>
<evidence type="ECO:0000256" key="9">
    <source>
        <dbReference type="PIRSR" id="PIRSR602403-1"/>
    </source>
</evidence>
<evidence type="ECO:0000313" key="11">
    <source>
        <dbReference type="EMBL" id="SPO07542.1"/>
    </source>
</evidence>
<keyword evidence="4 9" id="KW-0349">Heme</keyword>
<evidence type="ECO:0000313" key="12">
    <source>
        <dbReference type="Proteomes" id="UP001187682"/>
    </source>
</evidence>
<dbReference type="EMBL" id="ONZQ02000021">
    <property type="protein sequence ID" value="SPO07542.1"/>
    <property type="molecule type" value="Genomic_DNA"/>
</dbReference>
<proteinExistence type="inferred from homology"/>
<keyword evidence="6" id="KW-0560">Oxidoreductase</keyword>
<dbReference type="CDD" id="cd11041">
    <property type="entry name" value="CYP503A1-like"/>
    <property type="match status" value="1"/>
</dbReference>
<gene>
    <name evidence="11" type="ORF">DNG_10236</name>
</gene>
<comment type="subcellular location">
    <subcellularLocation>
        <location evidence="2">Membrane</location>
        <topology evidence="2">Single-pass membrane protein</topology>
    </subcellularLocation>
</comment>
<evidence type="ECO:0000256" key="1">
    <source>
        <dbReference type="ARBA" id="ARBA00001971"/>
    </source>
</evidence>
<accession>A0AAE8N951</accession>
<dbReference type="SUPFAM" id="SSF48264">
    <property type="entry name" value="Cytochrome P450"/>
    <property type="match status" value="1"/>
</dbReference>
<dbReference type="PANTHER" id="PTHR46206">
    <property type="entry name" value="CYTOCHROME P450"/>
    <property type="match status" value="1"/>
</dbReference>
<evidence type="ECO:0000256" key="8">
    <source>
        <dbReference type="ARBA" id="ARBA00023033"/>
    </source>
</evidence>
<dbReference type="InterPro" id="IPR001128">
    <property type="entry name" value="Cyt_P450"/>
</dbReference>
<evidence type="ECO:0000256" key="6">
    <source>
        <dbReference type="ARBA" id="ARBA00023002"/>
    </source>
</evidence>
<dbReference type="GO" id="GO:0016705">
    <property type="term" value="F:oxidoreductase activity, acting on paired donors, with incorporation or reduction of molecular oxygen"/>
    <property type="evidence" value="ECO:0007669"/>
    <property type="project" value="InterPro"/>
</dbReference>
<dbReference type="InterPro" id="IPR036396">
    <property type="entry name" value="Cyt_P450_sf"/>
</dbReference>
<feature type="binding site" description="axial binding residue" evidence="9">
    <location>
        <position position="489"/>
    </location>
    <ligand>
        <name>heme</name>
        <dbReference type="ChEBI" id="CHEBI:30413"/>
    </ligand>
    <ligandPart>
        <name>Fe</name>
        <dbReference type="ChEBI" id="CHEBI:18248"/>
    </ligandPart>
</feature>
<comment type="similarity">
    <text evidence="3">Belongs to the cytochrome P450 family.</text>
</comment>
<dbReference type="GO" id="GO:0004497">
    <property type="term" value="F:monooxygenase activity"/>
    <property type="evidence" value="ECO:0007669"/>
    <property type="project" value="UniProtKB-KW"/>
</dbReference>
<dbReference type="Gene3D" id="1.10.630.10">
    <property type="entry name" value="Cytochrome P450"/>
    <property type="match status" value="1"/>
</dbReference>
<keyword evidence="7 9" id="KW-0408">Iron</keyword>
<keyword evidence="12" id="KW-1185">Reference proteome</keyword>
<comment type="cofactor">
    <cofactor evidence="1 9">
        <name>heme</name>
        <dbReference type="ChEBI" id="CHEBI:30413"/>
    </cofactor>
</comment>
<organism evidence="11 12">
    <name type="scientific">Cephalotrichum gorgonifer</name>
    <dbReference type="NCBI Taxonomy" id="2041049"/>
    <lineage>
        <taxon>Eukaryota</taxon>
        <taxon>Fungi</taxon>
        <taxon>Dikarya</taxon>
        <taxon>Ascomycota</taxon>
        <taxon>Pezizomycotina</taxon>
        <taxon>Sordariomycetes</taxon>
        <taxon>Hypocreomycetidae</taxon>
        <taxon>Microascales</taxon>
        <taxon>Microascaceae</taxon>
        <taxon>Cephalotrichum</taxon>
    </lineage>
</organism>
<dbReference type="AlphaFoldDB" id="A0AAE8N951"/>
<keyword evidence="5 9" id="KW-0479">Metal-binding</keyword>
<evidence type="ECO:0000256" key="5">
    <source>
        <dbReference type="ARBA" id="ARBA00022723"/>
    </source>
</evidence>
<evidence type="ECO:0000256" key="7">
    <source>
        <dbReference type="ARBA" id="ARBA00023004"/>
    </source>
</evidence>
<name>A0AAE8N951_9PEZI</name>